<protein>
    <submittedName>
        <fullName evidence="1">Uncharacterized protein</fullName>
    </submittedName>
</protein>
<reference evidence="2" key="1">
    <citation type="journal article" date="2019" name="bioRxiv">
        <title>Bacterially produced spermidine induces plant systemic susceptibility to pathogens.</title>
        <authorList>
            <person name="Melnyk R.A."/>
            <person name="Beskrovnaya P.A."/>
            <person name="Liu Z."/>
            <person name="Song Y."/>
            <person name="Haney C.H."/>
        </authorList>
    </citation>
    <scope>NUCLEOTIDE SEQUENCE [LARGE SCALE GENOMIC DNA]</scope>
    <source>
        <strain evidence="2">Dha-51</strain>
    </source>
</reference>
<dbReference type="EMBL" id="RRZK01000030">
    <property type="protein sequence ID" value="TDB58408.1"/>
    <property type="molecule type" value="Genomic_DNA"/>
</dbReference>
<proteinExistence type="predicted"/>
<comment type="caution">
    <text evidence="1">The sequence shown here is derived from an EMBL/GenBank/DDBJ whole genome shotgun (WGS) entry which is preliminary data.</text>
</comment>
<evidence type="ECO:0000313" key="1">
    <source>
        <dbReference type="EMBL" id="TDB58408.1"/>
    </source>
</evidence>
<dbReference type="Proteomes" id="UP000295254">
    <property type="component" value="Unassembled WGS sequence"/>
</dbReference>
<keyword evidence="2" id="KW-1185">Reference proteome</keyword>
<dbReference type="AlphaFoldDB" id="A0A4R4JUS3"/>
<evidence type="ECO:0000313" key="2">
    <source>
        <dbReference type="Proteomes" id="UP000295254"/>
    </source>
</evidence>
<name>A0A4R4JUS3_PSEVA</name>
<gene>
    <name evidence="1" type="ORF">EIY72_22970</name>
</gene>
<accession>A0A4R4JUS3</accession>
<organism evidence="1 2">
    <name type="scientific">Pseudomonas vancouverensis</name>
    <dbReference type="NCBI Taxonomy" id="95300"/>
    <lineage>
        <taxon>Bacteria</taxon>
        <taxon>Pseudomonadati</taxon>
        <taxon>Pseudomonadota</taxon>
        <taxon>Gammaproteobacteria</taxon>
        <taxon>Pseudomonadales</taxon>
        <taxon>Pseudomonadaceae</taxon>
        <taxon>Pseudomonas</taxon>
    </lineage>
</organism>
<sequence>MVANDNAGDLIPSVAPGSIASELAPTGGICGISEAAIALEVFTDFRRRDFLQLAQQVMG</sequence>